<gene>
    <name evidence="2" type="ORF">CHTY_002020</name>
</gene>
<protein>
    <recommendedName>
        <fullName evidence="1">Type I restriction enzyme R protein C-terminal domain-containing protein</fullName>
    </recommendedName>
</protein>
<accession>A0ABS5CYE2</accession>
<dbReference type="Proteomes" id="UP001195571">
    <property type="component" value="Unassembled WGS sequence"/>
</dbReference>
<keyword evidence="3" id="KW-1185">Reference proteome</keyword>
<dbReference type="EMBL" id="JACAOD020000007">
    <property type="protein sequence ID" value="MBP5835996.1"/>
    <property type="molecule type" value="Genomic_DNA"/>
</dbReference>
<feature type="non-terminal residue" evidence="2">
    <location>
        <position position="1"/>
    </location>
</feature>
<proteinExistence type="predicted"/>
<dbReference type="Gene3D" id="1.20.58.910">
    <property type="match status" value="1"/>
</dbReference>
<dbReference type="InterPro" id="IPR022625">
    <property type="entry name" value="TypeI_RM_Rsu_C"/>
</dbReference>
<comment type="caution">
    <text evidence="2">The sequence shown here is derived from an EMBL/GenBank/DDBJ whole genome shotgun (WGS) entry which is preliminary data.</text>
</comment>
<organism evidence="2 3">
    <name type="scientific">Candidatus Phytoplasma meliae</name>
    <dbReference type="NCBI Taxonomy" id="1848402"/>
    <lineage>
        <taxon>Bacteria</taxon>
        <taxon>Bacillati</taxon>
        <taxon>Mycoplasmatota</taxon>
        <taxon>Mollicutes</taxon>
        <taxon>Acholeplasmatales</taxon>
        <taxon>Acholeplasmataceae</taxon>
        <taxon>Candidatus Phytoplasma</taxon>
        <taxon>16SrXIII (Mexican periwinkle virescence group)</taxon>
    </lineage>
</organism>
<dbReference type="Pfam" id="PF12008">
    <property type="entry name" value="EcoR124_C"/>
    <property type="match status" value="1"/>
</dbReference>
<evidence type="ECO:0000259" key="1">
    <source>
        <dbReference type="Pfam" id="PF12008"/>
    </source>
</evidence>
<sequence>VTNLLNRFPSPDAASNLKSEEQKRQFKNIFQKVSKQYNIISKESEFFKDEELQNFFSKDNYKNYQNQYKDIKRQIDFNERNIPGDSGSSPTDFGGEVLDGEEVNPIMLEHRIIDADHIEKLLKNKNNYNNPIEIKKISKMIEQKLALDLILEQKHKLESTKEQLDSRKAIKPTDNYIQDRDEFKQRKKEERLLKFESDYGIPKNVCEKWCQDLAKNLNIKSDIDEKLKNSSAAKIVSQRKELIEKETQKSKSTLSIRNELIKEIKNNLQEIVNKYF</sequence>
<reference evidence="2" key="1">
    <citation type="submission" date="2021-04" db="EMBL/GenBank/DDBJ databases">
        <title>Genomic features of Candidatus Phytoplasma meliae isolate ChTYXIII (1SrXIII-G).</title>
        <authorList>
            <person name="Fernandez F.D."/>
            <person name="Conci L.R."/>
        </authorList>
    </citation>
    <scope>NUCLEOTIDE SEQUENCE [LARGE SCALE GENOMIC DNA]</scope>
    <source>
        <strain evidence="2">ChTYXIII-Mo</strain>
    </source>
</reference>
<evidence type="ECO:0000313" key="2">
    <source>
        <dbReference type="EMBL" id="MBP5835996.1"/>
    </source>
</evidence>
<name>A0ABS5CYE2_9MOLU</name>
<evidence type="ECO:0000313" key="3">
    <source>
        <dbReference type="Proteomes" id="UP001195571"/>
    </source>
</evidence>
<dbReference type="RefSeq" id="WP_203552258.1">
    <property type="nucleotide sequence ID" value="NZ_JACAOD020000007.1"/>
</dbReference>
<feature type="domain" description="Type I restriction enzyme R protein C-terminal" evidence="1">
    <location>
        <begin position="1"/>
        <end position="273"/>
    </location>
</feature>